<dbReference type="InterPro" id="IPR003675">
    <property type="entry name" value="Rce1/LyrA-like_dom"/>
</dbReference>
<keyword evidence="2" id="KW-1133">Transmembrane helix</keyword>
<dbReference type="Proteomes" id="UP000316726">
    <property type="component" value="Chromosome 20"/>
</dbReference>
<evidence type="ECO:0000256" key="1">
    <source>
        <dbReference type="SAM" id="MobiDB-lite"/>
    </source>
</evidence>
<organism evidence="4 5">
    <name type="scientific">Chloropicon primus</name>
    <dbReference type="NCBI Taxonomy" id="1764295"/>
    <lineage>
        <taxon>Eukaryota</taxon>
        <taxon>Viridiplantae</taxon>
        <taxon>Chlorophyta</taxon>
        <taxon>Chloropicophyceae</taxon>
        <taxon>Chloropicales</taxon>
        <taxon>Chloropicaceae</taxon>
        <taxon>Chloropicon</taxon>
    </lineage>
</organism>
<evidence type="ECO:0000256" key="2">
    <source>
        <dbReference type="SAM" id="Phobius"/>
    </source>
</evidence>
<keyword evidence="5" id="KW-1185">Reference proteome</keyword>
<reference evidence="4 5" key="1">
    <citation type="submission" date="2018-07" db="EMBL/GenBank/DDBJ databases">
        <title>The complete nuclear genome of the prasinophyte Chloropicon primus (CCMP1205).</title>
        <authorList>
            <person name="Pombert J.-F."/>
            <person name="Otis C."/>
            <person name="Turmel M."/>
            <person name="Lemieux C."/>
        </authorList>
    </citation>
    <scope>NUCLEOTIDE SEQUENCE [LARGE SCALE GENOMIC DNA]</scope>
    <source>
        <strain evidence="4 5">CCMP1205</strain>
    </source>
</reference>
<dbReference type="PANTHER" id="PTHR43592">
    <property type="entry name" value="CAAX AMINO TERMINAL PROTEASE"/>
    <property type="match status" value="1"/>
</dbReference>
<dbReference type="AlphaFoldDB" id="A0A5B8N1G5"/>
<dbReference type="STRING" id="1764295.A0A5B8N1G5"/>
<evidence type="ECO:0000259" key="3">
    <source>
        <dbReference type="Pfam" id="PF02517"/>
    </source>
</evidence>
<feature type="transmembrane region" description="Helical" evidence="2">
    <location>
        <begin position="261"/>
        <end position="280"/>
    </location>
</feature>
<accession>A0A5B8N1G5</accession>
<dbReference type="Pfam" id="PF02517">
    <property type="entry name" value="Rce1-like"/>
    <property type="match status" value="1"/>
</dbReference>
<name>A0A5B8N1G5_9CHLO</name>
<sequence>MRRGAWRRRAPGLARGGRATARRRLVVGNGALPKDEDAKSKRKETPPPLSWTEEVYGRKAFRPEEKEQETAVEPQTLSLDVGAACYEEEESGNRLGDGELATTSTAGDGDVEGKPDLPEVTRFQVFTACLGTSGIFVFLAGFLRSYASQHGAPEVLLTDPQGLDLQSGLLVLASSLLVTSARVQLLERNADFAEATQRSNKQILSPLKAYDFVWLAFLTGISEEALFRGALLPATTFDDWRGVLITAAVFGYFHRSGGRNWVFALWSTWVGAIYGGAFLLSHNLLVPMVSHSLSNLVSAGIWKGKEKQQQQQQQ</sequence>
<proteinExistence type="predicted"/>
<dbReference type="PANTHER" id="PTHR43592:SF7">
    <property type="entry name" value="CAAX AMINO TERMINAL PROTEASE FAMILY PROTEIN"/>
    <property type="match status" value="1"/>
</dbReference>
<feature type="compositionally biased region" description="Basic and acidic residues" evidence="1">
    <location>
        <begin position="33"/>
        <end position="45"/>
    </location>
</feature>
<dbReference type="GO" id="GO:0080120">
    <property type="term" value="P:CAAX-box protein maturation"/>
    <property type="evidence" value="ECO:0007669"/>
    <property type="project" value="UniProtKB-ARBA"/>
</dbReference>
<dbReference type="EMBL" id="CP031053">
    <property type="protein sequence ID" value="QDZ25952.1"/>
    <property type="molecule type" value="Genomic_DNA"/>
</dbReference>
<keyword evidence="2" id="KW-0472">Membrane</keyword>
<evidence type="ECO:0000313" key="5">
    <source>
        <dbReference type="Proteomes" id="UP000316726"/>
    </source>
</evidence>
<feature type="compositionally biased region" description="Basic residues" evidence="1">
    <location>
        <begin position="1"/>
        <end position="10"/>
    </location>
</feature>
<dbReference type="GO" id="GO:0004175">
    <property type="term" value="F:endopeptidase activity"/>
    <property type="evidence" value="ECO:0007669"/>
    <property type="project" value="UniProtKB-ARBA"/>
</dbReference>
<feature type="region of interest" description="Disordered" evidence="1">
    <location>
        <begin position="88"/>
        <end position="114"/>
    </location>
</feature>
<feature type="domain" description="CAAX prenyl protease 2/Lysostaphin resistance protein A-like" evidence="3">
    <location>
        <begin position="209"/>
        <end position="297"/>
    </location>
</feature>
<evidence type="ECO:0000313" key="4">
    <source>
        <dbReference type="EMBL" id="QDZ25952.1"/>
    </source>
</evidence>
<gene>
    <name evidence="4" type="ORF">A3770_20p84700</name>
</gene>
<keyword evidence="2" id="KW-0812">Transmembrane</keyword>
<dbReference type="OrthoDB" id="2017864at2759"/>
<feature type="region of interest" description="Disordered" evidence="1">
    <location>
        <begin position="1"/>
        <end position="58"/>
    </location>
</feature>
<protein>
    <recommendedName>
        <fullName evidence="3">CAAX prenyl protease 2/Lysostaphin resistance protein A-like domain-containing protein</fullName>
    </recommendedName>
</protein>